<evidence type="ECO:0000256" key="1">
    <source>
        <dbReference type="SAM" id="MobiDB-lite"/>
    </source>
</evidence>
<evidence type="ECO:0000313" key="3">
    <source>
        <dbReference type="Proteomes" id="UP000887023"/>
    </source>
</evidence>
<dbReference type="Proteomes" id="UP000887023">
    <property type="component" value="Chromosome"/>
</dbReference>
<evidence type="ECO:0000313" key="2">
    <source>
        <dbReference type="EMBL" id="QXQ13398.1"/>
    </source>
</evidence>
<feature type="region of interest" description="Disordered" evidence="1">
    <location>
        <begin position="1"/>
        <end position="22"/>
    </location>
</feature>
<protein>
    <submittedName>
        <fullName evidence="2">Uncharacterized protein</fullName>
    </submittedName>
</protein>
<dbReference type="EMBL" id="CP079105">
    <property type="protein sequence ID" value="QXQ13398.1"/>
    <property type="molecule type" value="Genomic_DNA"/>
</dbReference>
<sequence length="62" mass="6888">MVNKSKQPYVDPGWPAVGDDEHPVTELTATRSGGLSPYGEDTEFPVQADRLPYIHPHTVINR</sequence>
<organism evidence="2 3">
    <name type="scientific">Skermania pinensis</name>
    <dbReference type="NCBI Taxonomy" id="39122"/>
    <lineage>
        <taxon>Bacteria</taxon>
        <taxon>Bacillati</taxon>
        <taxon>Actinomycetota</taxon>
        <taxon>Actinomycetes</taxon>
        <taxon>Mycobacteriales</taxon>
        <taxon>Gordoniaceae</taxon>
        <taxon>Skermania</taxon>
    </lineage>
</organism>
<name>A0ABX8S6C2_9ACTN</name>
<reference evidence="2" key="1">
    <citation type="submission" date="2021-07" db="EMBL/GenBank/DDBJ databases">
        <title>Candidatus Kaistella beijingensis sp. nov. isolated from a municipal wastewater treatment plant is involved in sludge foaming.</title>
        <authorList>
            <person name="Song Y."/>
            <person name="Liu S.-J."/>
        </authorList>
    </citation>
    <scope>NUCLEOTIDE SEQUENCE</scope>
    <source>
        <strain evidence="2">DSM 43998</strain>
    </source>
</reference>
<keyword evidence="3" id="KW-1185">Reference proteome</keyword>
<proteinExistence type="predicted"/>
<dbReference type="RefSeq" id="WP_066472719.1">
    <property type="nucleotide sequence ID" value="NZ_CBCRUZ010000027.1"/>
</dbReference>
<accession>A0ABX8S6C2</accession>
<gene>
    <name evidence="2" type="ORF">KV203_16340</name>
</gene>